<dbReference type="Gene3D" id="3.40.1690.10">
    <property type="entry name" value="secretion proteins EscU"/>
    <property type="match status" value="1"/>
</dbReference>
<dbReference type="RefSeq" id="WP_154497621.1">
    <property type="nucleotide sequence ID" value="NZ_VUMU01000017.1"/>
</dbReference>
<reference evidence="1 2" key="1">
    <citation type="submission" date="2019-08" db="EMBL/GenBank/DDBJ databases">
        <title>In-depth cultivation of the pig gut microbiome towards novel bacterial diversity and tailored functional studies.</title>
        <authorList>
            <person name="Wylensek D."/>
            <person name="Hitch T.C.A."/>
            <person name="Clavel T."/>
        </authorList>
    </citation>
    <scope>NUCLEOTIDE SEQUENCE [LARGE SCALE GENOMIC DNA]</scope>
    <source>
        <strain evidence="1 2">WCA3-601-WT-6H</strain>
    </source>
</reference>
<dbReference type="PANTHER" id="PTHR30531">
    <property type="entry name" value="FLAGELLAR BIOSYNTHETIC PROTEIN FLHB"/>
    <property type="match status" value="1"/>
</dbReference>
<gene>
    <name evidence="1" type="ORF">FYJ59_11870</name>
</gene>
<name>A0A6L5YMM8_9FIRM</name>
<dbReference type="GO" id="GO:0005886">
    <property type="term" value="C:plasma membrane"/>
    <property type="evidence" value="ECO:0007669"/>
    <property type="project" value="TreeGrafter"/>
</dbReference>
<dbReference type="Pfam" id="PF01312">
    <property type="entry name" value="Bac_export_2"/>
    <property type="match status" value="1"/>
</dbReference>
<protein>
    <submittedName>
        <fullName evidence="1">Flagellar biosynthesis protein FlhB</fullName>
    </submittedName>
</protein>
<keyword evidence="1" id="KW-0966">Cell projection</keyword>
<accession>A0A6L5YMM8</accession>
<evidence type="ECO:0000313" key="2">
    <source>
        <dbReference type="Proteomes" id="UP000476055"/>
    </source>
</evidence>
<proteinExistence type="predicted"/>
<organism evidence="1 2">
    <name type="scientific">Waltera intestinalis</name>
    <dbReference type="NCBI Taxonomy" id="2606635"/>
    <lineage>
        <taxon>Bacteria</taxon>
        <taxon>Bacillati</taxon>
        <taxon>Bacillota</taxon>
        <taxon>Clostridia</taxon>
        <taxon>Lachnospirales</taxon>
        <taxon>Lachnospiraceae</taxon>
        <taxon>Waltera</taxon>
    </lineage>
</organism>
<dbReference type="PANTHER" id="PTHR30531:SF12">
    <property type="entry name" value="FLAGELLAR BIOSYNTHETIC PROTEIN FLHB"/>
    <property type="match status" value="1"/>
</dbReference>
<dbReference type="EMBL" id="VUMU01000017">
    <property type="protein sequence ID" value="MST58927.1"/>
    <property type="molecule type" value="Genomic_DNA"/>
</dbReference>
<dbReference type="InterPro" id="IPR006135">
    <property type="entry name" value="T3SS_substrate_exporter"/>
</dbReference>
<dbReference type="Proteomes" id="UP000476055">
    <property type="component" value="Unassembled WGS sequence"/>
</dbReference>
<dbReference type="AlphaFoldDB" id="A0A6L5YMM8"/>
<evidence type="ECO:0000313" key="1">
    <source>
        <dbReference type="EMBL" id="MST58927.1"/>
    </source>
</evidence>
<dbReference type="SUPFAM" id="SSF160544">
    <property type="entry name" value="EscU C-terminal domain-like"/>
    <property type="match status" value="1"/>
</dbReference>
<dbReference type="GO" id="GO:0009306">
    <property type="term" value="P:protein secretion"/>
    <property type="evidence" value="ECO:0007669"/>
    <property type="project" value="InterPro"/>
</dbReference>
<keyword evidence="1" id="KW-0969">Cilium</keyword>
<keyword evidence="1" id="KW-0282">Flagellum</keyword>
<sequence length="102" mass="11267">MDDEKKKVKQAIALEYDPSDEAPRVVASGKGILADKIIEKARESSVPIHRDDKLADTLSRLDIGEMIPPELYEVVAEILVFVDAVDHRMVKESAADGGKHKN</sequence>
<comment type="caution">
    <text evidence="1">The sequence shown here is derived from an EMBL/GenBank/DDBJ whole genome shotgun (WGS) entry which is preliminary data.</text>
</comment>
<keyword evidence="2" id="KW-1185">Reference proteome</keyword>
<dbReference type="InterPro" id="IPR029025">
    <property type="entry name" value="T3SS_substrate_exporter_C"/>
</dbReference>